<dbReference type="EMBL" id="LDQV01000012">
    <property type="protein sequence ID" value="KTR27901.1"/>
    <property type="molecule type" value="Genomic_DNA"/>
</dbReference>
<gene>
    <name evidence="1" type="ORF">RSA11_04350</name>
</gene>
<accession>A0AAW3MEC8</accession>
<evidence type="ECO:0000313" key="2">
    <source>
        <dbReference type="Proteomes" id="UP000072605"/>
    </source>
</evidence>
<name>A0AAW3MEC8_9BACL</name>
<protein>
    <submittedName>
        <fullName evidence="1">Uncharacterized protein</fullName>
    </submittedName>
</protein>
<comment type="caution">
    <text evidence="1">The sequence shown here is derived from an EMBL/GenBank/DDBJ whole genome shotgun (WGS) entry which is preliminary data.</text>
</comment>
<dbReference type="InterPro" id="IPR038628">
    <property type="entry name" value="XkdM-like_sf"/>
</dbReference>
<dbReference type="AlphaFoldDB" id="A0AAW3MEC8"/>
<dbReference type="SUPFAM" id="SSF69279">
    <property type="entry name" value="Phage tail proteins"/>
    <property type="match status" value="1"/>
</dbReference>
<dbReference type="InterPro" id="IPR018989">
    <property type="entry name" value="DUF2001"/>
</dbReference>
<dbReference type="Gene3D" id="2.30.110.40">
    <property type="entry name" value="Phage tail tube protein"/>
    <property type="match status" value="1"/>
</dbReference>
<sequence length="145" mass="16413">MAFDGKKTMLGTGLALYYSTGTRLTYIDRIQVKIDVEKEDVKVPRKKVVQYKDKSIKISGTIAGFEYTSTLQKILLTALTDQGQDRMDFLAELEDYESGERFSYQIIDCQFTSGDIANWTVGEVVKKEFPFVATGIKLKNGDDRD</sequence>
<dbReference type="Pfam" id="PF09393">
    <property type="entry name" value="DUF2001"/>
    <property type="match status" value="1"/>
</dbReference>
<evidence type="ECO:0000313" key="1">
    <source>
        <dbReference type="EMBL" id="KTR27901.1"/>
    </source>
</evidence>
<organism evidence="1 2">
    <name type="scientific">Exiguobacterium indicum</name>
    <dbReference type="NCBI Taxonomy" id="296995"/>
    <lineage>
        <taxon>Bacteria</taxon>
        <taxon>Bacillati</taxon>
        <taxon>Bacillota</taxon>
        <taxon>Bacilli</taxon>
        <taxon>Bacillales</taxon>
        <taxon>Bacillales Family XII. Incertae Sedis</taxon>
        <taxon>Exiguobacterium</taxon>
    </lineage>
</organism>
<dbReference type="RefSeq" id="WP_058713190.1">
    <property type="nucleotide sequence ID" value="NZ_LDQV01000012.1"/>
</dbReference>
<proteinExistence type="predicted"/>
<reference evidence="1 2" key="1">
    <citation type="journal article" date="2016" name="Front. Microbiol.">
        <title>Genomic Resource of Rice Seed Associated Bacteria.</title>
        <authorList>
            <person name="Midha S."/>
            <person name="Bansal K."/>
            <person name="Sharma S."/>
            <person name="Kumar N."/>
            <person name="Patil P.P."/>
            <person name="Chaudhry V."/>
            <person name="Patil P.B."/>
        </authorList>
    </citation>
    <scope>NUCLEOTIDE SEQUENCE [LARGE SCALE GENOMIC DNA]</scope>
    <source>
        <strain evidence="1 2">RSA11</strain>
    </source>
</reference>
<dbReference type="Proteomes" id="UP000072605">
    <property type="component" value="Unassembled WGS sequence"/>
</dbReference>